<dbReference type="EMBL" id="GDQN01002549">
    <property type="protein sequence ID" value="JAT88505.1"/>
    <property type="molecule type" value="Transcribed_RNA"/>
</dbReference>
<protein>
    <submittedName>
        <fullName evidence="1">Uncharacterized protein</fullName>
    </submittedName>
</protein>
<reference evidence="1" key="1">
    <citation type="submission" date="2015-09" db="EMBL/GenBank/DDBJ databases">
        <title>De novo assembly of Pectinophora gossypiella (Pink Bollworm) gut transcriptome.</title>
        <authorList>
            <person name="Tassone E.E."/>
        </authorList>
    </citation>
    <scope>NUCLEOTIDE SEQUENCE</scope>
</reference>
<proteinExistence type="predicted"/>
<gene>
    <name evidence="1" type="ORF">g.14672</name>
</gene>
<dbReference type="AlphaFoldDB" id="A0A1E1WND7"/>
<name>A0A1E1WND7_PECGO</name>
<accession>A0A1E1WND7</accession>
<evidence type="ECO:0000313" key="1">
    <source>
        <dbReference type="EMBL" id="JAT88505.1"/>
    </source>
</evidence>
<sequence length="122" mass="13461">MAKLLLNECVTINNQSKVDCDSKLPSFVDDDSEILNITRNQIQKSLASIQLIVDDLNKMREKVAHLELNLLSRVNGSTWKDISDLIGSSNTVMMNECMKILAPEDGTSSNRLLSAPPSLSVD</sequence>
<organism evidence="1">
    <name type="scientific">Pectinophora gossypiella</name>
    <name type="common">Cotton pink bollworm</name>
    <name type="synonym">Depressaria gossypiella</name>
    <dbReference type="NCBI Taxonomy" id="13191"/>
    <lineage>
        <taxon>Eukaryota</taxon>
        <taxon>Metazoa</taxon>
        <taxon>Ecdysozoa</taxon>
        <taxon>Arthropoda</taxon>
        <taxon>Hexapoda</taxon>
        <taxon>Insecta</taxon>
        <taxon>Pterygota</taxon>
        <taxon>Neoptera</taxon>
        <taxon>Endopterygota</taxon>
        <taxon>Lepidoptera</taxon>
        <taxon>Glossata</taxon>
        <taxon>Ditrysia</taxon>
        <taxon>Gelechioidea</taxon>
        <taxon>Gelechiidae</taxon>
        <taxon>Apatetrinae</taxon>
        <taxon>Pectinophora</taxon>
    </lineage>
</organism>